<dbReference type="AlphaFoldDB" id="A0A850ERK3"/>
<name>A0A850ERK3_9BACL</name>
<evidence type="ECO:0000313" key="2">
    <source>
        <dbReference type="Proteomes" id="UP000564806"/>
    </source>
</evidence>
<proteinExistence type="predicted"/>
<organism evidence="1 2">
    <name type="scientific">Paenibacillus agri</name>
    <dbReference type="NCBI Taxonomy" id="2744309"/>
    <lineage>
        <taxon>Bacteria</taxon>
        <taxon>Bacillati</taxon>
        <taxon>Bacillota</taxon>
        <taxon>Bacilli</taxon>
        <taxon>Bacillales</taxon>
        <taxon>Paenibacillaceae</taxon>
        <taxon>Paenibacillus</taxon>
    </lineage>
</organism>
<reference evidence="1" key="1">
    <citation type="submission" date="2020-06" db="EMBL/GenBank/DDBJ databases">
        <title>Paenibacillus sp. nov., isolated from soil.</title>
        <authorList>
            <person name="Seo Y.L."/>
        </authorList>
    </citation>
    <scope>NUCLEOTIDE SEQUENCE [LARGE SCALE GENOMIC DNA]</scope>
    <source>
        <strain evidence="1">JW14</strain>
    </source>
</reference>
<dbReference type="RefSeq" id="WP_066369436.1">
    <property type="nucleotide sequence ID" value="NZ_JABWCS010000213.1"/>
</dbReference>
<dbReference type="EMBL" id="JABWCS010000213">
    <property type="protein sequence ID" value="NUU62157.1"/>
    <property type="molecule type" value="Genomic_DNA"/>
</dbReference>
<accession>A0A850ERK3</accession>
<sequence>MNKDIVVNLVNEVTEEVFSKNKEALENEGVLTGNVELAVRLSALTTIKILEKLELLDTD</sequence>
<protein>
    <submittedName>
        <fullName evidence="1">Uncharacterized protein</fullName>
    </submittedName>
</protein>
<evidence type="ECO:0000313" key="1">
    <source>
        <dbReference type="EMBL" id="NUU62157.1"/>
    </source>
</evidence>
<comment type="caution">
    <text evidence="1">The sequence shown here is derived from an EMBL/GenBank/DDBJ whole genome shotgun (WGS) entry which is preliminary data.</text>
</comment>
<dbReference type="Proteomes" id="UP000564806">
    <property type="component" value="Unassembled WGS sequence"/>
</dbReference>
<gene>
    <name evidence="1" type="ORF">HPT30_17580</name>
</gene>
<keyword evidence="2" id="KW-1185">Reference proteome</keyword>